<sequence>MEWATDILIQVVFLLLTLGMYLVMQNFPKQALAKFRLRGRANVQAKRHFVHGAQLLARARTARSRSSCISLAKEATDEADKALSLDPKDAAAHILKALALDLQGHKTSALKSLDAALSPPAVKSLTDRERGDALFKRAELQVELNRRRRVDSAVSDLVESVNLSPENSKAFCLLGQCYEHKEMREEARKAYEDAIRVDPNSAAAREGLDRLASQ</sequence>
<dbReference type="InterPro" id="IPR011990">
    <property type="entry name" value="TPR-like_helical_dom_sf"/>
</dbReference>
<dbReference type="PANTHER" id="PTHR44858">
    <property type="entry name" value="TETRATRICOPEPTIDE REPEAT PROTEIN 6"/>
    <property type="match status" value="1"/>
</dbReference>
<feature type="transmembrane region" description="Helical" evidence="4">
    <location>
        <begin position="6"/>
        <end position="24"/>
    </location>
</feature>
<dbReference type="InterPro" id="IPR050498">
    <property type="entry name" value="Ycf3"/>
</dbReference>
<dbReference type="GeneID" id="104595511"/>
<dbReference type="FunCoup" id="A0A1U7ZMP9">
    <property type="interactions" value="943"/>
</dbReference>
<dbReference type="Gene3D" id="1.25.40.10">
    <property type="entry name" value="Tetratricopeptide repeat domain"/>
    <property type="match status" value="2"/>
</dbReference>
<evidence type="ECO:0000313" key="5">
    <source>
        <dbReference type="Proteomes" id="UP000189703"/>
    </source>
</evidence>
<dbReference type="Proteomes" id="UP000189703">
    <property type="component" value="Unplaced"/>
</dbReference>
<proteinExistence type="predicted"/>
<dbReference type="Pfam" id="PF07719">
    <property type="entry name" value="TPR_2"/>
    <property type="match status" value="1"/>
</dbReference>
<dbReference type="PROSITE" id="PS50005">
    <property type="entry name" value="TPR"/>
    <property type="match status" value="1"/>
</dbReference>
<evidence type="ECO:0000256" key="4">
    <source>
        <dbReference type="SAM" id="Phobius"/>
    </source>
</evidence>
<keyword evidence="4" id="KW-0472">Membrane</keyword>
<accession>A0A1U7ZMP9</accession>
<organism evidence="5 6">
    <name type="scientific">Nelumbo nucifera</name>
    <name type="common">Sacred lotus</name>
    <dbReference type="NCBI Taxonomy" id="4432"/>
    <lineage>
        <taxon>Eukaryota</taxon>
        <taxon>Viridiplantae</taxon>
        <taxon>Streptophyta</taxon>
        <taxon>Embryophyta</taxon>
        <taxon>Tracheophyta</taxon>
        <taxon>Spermatophyta</taxon>
        <taxon>Magnoliopsida</taxon>
        <taxon>Proteales</taxon>
        <taxon>Nelumbonaceae</taxon>
        <taxon>Nelumbo</taxon>
    </lineage>
</organism>
<dbReference type="RefSeq" id="XP_010254565.1">
    <property type="nucleotide sequence ID" value="XM_010256263.2"/>
</dbReference>
<evidence type="ECO:0000256" key="2">
    <source>
        <dbReference type="ARBA" id="ARBA00022803"/>
    </source>
</evidence>
<dbReference type="InterPro" id="IPR013105">
    <property type="entry name" value="TPR_2"/>
</dbReference>
<keyword evidence="2 3" id="KW-0802">TPR repeat</keyword>
<reference evidence="6" key="1">
    <citation type="submission" date="2025-08" db="UniProtKB">
        <authorList>
            <consortium name="RefSeq"/>
        </authorList>
    </citation>
    <scope>IDENTIFICATION</scope>
</reference>
<evidence type="ECO:0000256" key="3">
    <source>
        <dbReference type="PROSITE-ProRule" id="PRU00339"/>
    </source>
</evidence>
<dbReference type="eggNOG" id="ENOG502RXHU">
    <property type="taxonomic scope" value="Eukaryota"/>
</dbReference>
<keyword evidence="1" id="KW-0677">Repeat</keyword>
<dbReference type="PANTHER" id="PTHR44858:SF1">
    <property type="entry name" value="UDP-N-ACETYLGLUCOSAMINE--PEPTIDE N-ACETYLGLUCOSAMINYLTRANSFERASE SPINDLY-RELATED"/>
    <property type="match status" value="1"/>
</dbReference>
<protein>
    <submittedName>
        <fullName evidence="6">Uncharacterized protein LOC104595511</fullName>
    </submittedName>
</protein>
<dbReference type="InterPro" id="IPR019734">
    <property type="entry name" value="TPR_rpt"/>
</dbReference>
<keyword evidence="4" id="KW-1133">Transmembrane helix</keyword>
<dbReference type="KEGG" id="nnu:104595511"/>
<keyword evidence="5" id="KW-1185">Reference proteome</keyword>
<dbReference type="SUPFAM" id="SSF48452">
    <property type="entry name" value="TPR-like"/>
    <property type="match status" value="2"/>
</dbReference>
<evidence type="ECO:0000313" key="6">
    <source>
        <dbReference type="RefSeq" id="XP_010254565.1"/>
    </source>
</evidence>
<feature type="repeat" description="TPR" evidence="3">
    <location>
        <begin position="168"/>
        <end position="201"/>
    </location>
</feature>
<dbReference type="OMA" id="GHHMISS"/>
<dbReference type="SMART" id="SM00028">
    <property type="entry name" value="TPR"/>
    <property type="match status" value="1"/>
</dbReference>
<gene>
    <name evidence="6" type="primary">LOC104595511</name>
</gene>
<dbReference type="OrthoDB" id="1870799at2759"/>
<evidence type="ECO:0000256" key="1">
    <source>
        <dbReference type="ARBA" id="ARBA00022737"/>
    </source>
</evidence>
<dbReference type="AlphaFoldDB" id="A0A1U7ZMP9"/>
<keyword evidence="4" id="KW-0812">Transmembrane</keyword>
<name>A0A1U7ZMP9_NELNU</name>
<dbReference type="InParanoid" id="A0A1U7ZMP9"/>